<dbReference type="Pfam" id="PF21986">
    <property type="entry name" value="AH_C"/>
    <property type="match status" value="1"/>
</dbReference>
<reference evidence="3 4" key="1">
    <citation type="submission" date="2019-11" db="EMBL/GenBank/DDBJ databases">
        <title>Draft genome sequences of five Paenibacillus species of dairy origin.</title>
        <authorList>
            <person name="Olajide A.M."/>
            <person name="Chen S."/>
            <person name="Lapointe G."/>
        </authorList>
    </citation>
    <scope>NUCLEOTIDE SEQUENCE [LARGE SCALE GENOMIC DNA]</scope>
    <source>
        <strain evidence="3 4">2CS3</strain>
    </source>
</reference>
<keyword evidence="4" id="KW-1185">Reference proteome</keyword>
<dbReference type="InterPro" id="IPR053844">
    <property type="entry name" value="AH_C"/>
</dbReference>
<dbReference type="Gene3D" id="3.10.490.10">
    <property type="entry name" value="Gamma-glutamyl cyclotransferase-like"/>
    <property type="match status" value="1"/>
</dbReference>
<dbReference type="Proteomes" id="UP000450917">
    <property type="component" value="Unassembled WGS sequence"/>
</dbReference>
<name>A0A7X2Z8K3_9BACL</name>
<dbReference type="InterPro" id="IPR014085">
    <property type="entry name" value="Allophanate_hydrolase"/>
</dbReference>
<dbReference type="Pfam" id="PF01425">
    <property type="entry name" value="Amidase"/>
    <property type="match status" value="1"/>
</dbReference>
<dbReference type="PANTHER" id="PTHR11895">
    <property type="entry name" value="TRANSAMIDASE"/>
    <property type="match status" value="1"/>
</dbReference>
<dbReference type="Gene3D" id="3.90.1300.10">
    <property type="entry name" value="Amidase signature (AS) domain"/>
    <property type="match status" value="1"/>
</dbReference>
<accession>A0A7X2Z8K3</accession>
<gene>
    <name evidence="3" type="primary">atzF</name>
    <name evidence="3" type="ORF">GNP93_06540</name>
</gene>
<dbReference type="InterPro" id="IPR036928">
    <property type="entry name" value="AS_sf"/>
</dbReference>
<evidence type="ECO:0000259" key="1">
    <source>
        <dbReference type="Pfam" id="PF01425"/>
    </source>
</evidence>
<evidence type="ECO:0000313" key="4">
    <source>
        <dbReference type="Proteomes" id="UP000450917"/>
    </source>
</evidence>
<feature type="domain" description="Allophanate hydrolase C-terminal" evidence="2">
    <location>
        <begin position="467"/>
        <end position="587"/>
    </location>
</feature>
<dbReference type="NCBIfam" id="NF006043">
    <property type="entry name" value="PRK08186.1"/>
    <property type="match status" value="1"/>
</dbReference>
<sequence>MLPRELSISWLREMYQNNVWSPEEVVNEIINRAAEDAEMNIWITPPSMKMIQPYLDRLKLLDKGQAPLWGIPFAIKDNIDLAHVPTTAGCPDFEYTPTEHATVVERLIEAGAIPVGKANLDQFATGLVGVRSPYGETKNALRGELISGGSSSGSAVAVARGHAAFALGTDTAGSGRVPAALNRLVGYKPTLGAWSTKGVVPACAGLDCVSVLAHSLEDALAVDAVARGVDHANPWSRSFPAPTPALPRKIYLPKEPLNFFGTFANEYSQAWDLAVERLKKLGIPVEYTDTSKLSQTSALLYDGPFVAERWAGLGDFVEAHPGSALPVTEQILRSGATTDYSAASLFKAWHTLQAHKLEVRRWLADAVLILPTCAGTWTLQEVRNNPITANSAMGLYTNHCNLLDLCAVAVPAEDAAPNTPFGITMFALAENEALICGAAACFADSSANLAGVDLTTELKPVSRDMVPVAVCGLHMRGYPLEKQMKEFGARFVRDAATAAKYQMIKLPTDPAKPGLIRKEQGGASIRLELWEMPTDRFGAFAAAIPAPLGIGKIELLDGVEVPGFICEAYAAAEAVDITSYGGWRNAVEAV</sequence>
<dbReference type="EC" id="3.5.1.54" evidence="3"/>
<feature type="domain" description="Amidase" evidence="1">
    <location>
        <begin position="24"/>
        <end position="435"/>
    </location>
</feature>
<dbReference type="InterPro" id="IPR023631">
    <property type="entry name" value="Amidase_dom"/>
</dbReference>
<dbReference type="Gene3D" id="1.20.58.1700">
    <property type="match status" value="1"/>
</dbReference>
<dbReference type="SUPFAM" id="SSF75304">
    <property type="entry name" value="Amidase signature (AS) enzymes"/>
    <property type="match status" value="1"/>
</dbReference>
<protein>
    <submittedName>
        <fullName evidence="3">Allophanate hydrolase</fullName>
        <ecNumber evidence="3">3.5.1.54</ecNumber>
    </submittedName>
</protein>
<evidence type="ECO:0000259" key="2">
    <source>
        <dbReference type="Pfam" id="PF21986"/>
    </source>
</evidence>
<dbReference type="PANTHER" id="PTHR11895:SF169">
    <property type="entry name" value="GLUTAMYL-TRNA(GLN) AMIDOTRANSFERASE"/>
    <property type="match status" value="1"/>
</dbReference>
<dbReference type="InterPro" id="IPR000120">
    <property type="entry name" value="Amidase"/>
</dbReference>
<keyword evidence="3" id="KW-0378">Hydrolase</keyword>
<dbReference type="NCBIfam" id="TIGR02713">
    <property type="entry name" value="allophanate_hyd"/>
    <property type="match status" value="1"/>
</dbReference>
<evidence type="ECO:0000313" key="3">
    <source>
        <dbReference type="EMBL" id="MUG70334.1"/>
    </source>
</evidence>
<proteinExistence type="predicted"/>
<dbReference type="EMBL" id="WNZX01000004">
    <property type="protein sequence ID" value="MUG70334.1"/>
    <property type="molecule type" value="Genomic_DNA"/>
</dbReference>
<organism evidence="3 4">
    <name type="scientific">Paenibacillus validus</name>
    <dbReference type="NCBI Taxonomy" id="44253"/>
    <lineage>
        <taxon>Bacteria</taxon>
        <taxon>Bacillati</taxon>
        <taxon>Bacillota</taxon>
        <taxon>Bacilli</taxon>
        <taxon>Bacillales</taxon>
        <taxon>Paenibacillaceae</taxon>
        <taxon>Paenibacillus</taxon>
    </lineage>
</organism>
<dbReference type="GO" id="GO:0004039">
    <property type="term" value="F:allophanate hydrolase activity"/>
    <property type="evidence" value="ECO:0007669"/>
    <property type="project" value="UniProtKB-EC"/>
</dbReference>
<comment type="caution">
    <text evidence="3">The sequence shown here is derived from an EMBL/GenBank/DDBJ whole genome shotgun (WGS) entry which is preliminary data.</text>
</comment>
<dbReference type="AlphaFoldDB" id="A0A7X2Z8K3"/>